<proteinExistence type="predicted"/>
<dbReference type="Proteomes" id="UP000295023">
    <property type="component" value="Unassembled WGS sequence"/>
</dbReference>
<name>A0A4R4DU74_9PROT</name>
<protein>
    <submittedName>
        <fullName evidence="2">DUF2171 domain-containing protein</fullName>
    </submittedName>
</protein>
<dbReference type="OrthoDB" id="9803697at2"/>
<comment type="caution">
    <text evidence="2">The sequence shown here is derived from an EMBL/GenBank/DDBJ whole genome shotgun (WGS) entry which is preliminary data.</text>
</comment>
<evidence type="ECO:0000313" key="3">
    <source>
        <dbReference type="Proteomes" id="UP000295023"/>
    </source>
</evidence>
<organism evidence="2 3">
    <name type="scientific">Roseicella aquatilis</name>
    <dbReference type="NCBI Taxonomy" id="2527868"/>
    <lineage>
        <taxon>Bacteria</taxon>
        <taxon>Pseudomonadati</taxon>
        <taxon>Pseudomonadota</taxon>
        <taxon>Alphaproteobacteria</taxon>
        <taxon>Acetobacterales</taxon>
        <taxon>Roseomonadaceae</taxon>
        <taxon>Roseicella</taxon>
    </lineage>
</organism>
<evidence type="ECO:0000256" key="1">
    <source>
        <dbReference type="SAM" id="MobiDB-lite"/>
    </source>
</evidence>
<feature type="region of interest" description="Disordered" evidence="1">
    <location>
        <begin position="1"/>
        <end position="27"/>
    </location>
</feature>
<sequence>MVSTPQGEHAEIQGGMPVVGSDGSPIGTVDHLDGEFIRLARSDDASGGRHRWLSRSLVAGLEDGQLRLSVPAAQAEKAVLDEDEAQRRMTMDPDGRREFGQPDDGGGGPRGSRAQAPDDGKAQRGHTGSA</sequence>
<accession>A0A4R4DU74</accession>
<dbReference type="InterPro" id="IPR018684">
    <property type="entry name" value="DUF2171"/>
</dbReference>
<reference evidence="2 3" key="1">
    <citation type="submission" date="2019-03" db="EMBL/GenBank/DDBJ databases">
        <title>Paracraurococcus aquatilis NE82 genome sequence.</title>
        <authorList>
            <person name="Zhao Y."/>
            <person name="Du Z."/>
        </authorList>
    </citation>
    <scope>NUCLEOTIDE SEQUENCE [LARGE SCALE GENOMIC DNA]</scope>
    <source>
        <strain evidence="2 3">NE82</strain>
    </source>
</reference>
<dbReference type="EMBL" id="SKBM01000007">
    <property type="protein sequence ID" value="TCZ63700.1"/>
    <property type="molecule type" value="Genomic_DNA"/>
</dbReference>
<dbReference type="Pfam" id="PF09939">
    <property type="entry name" value="DUF2171"/>
    <property type="match status" value="1"/>
</dbReference>
<keyword evidence="3" id="KW-1185">Reference proteome</keyword>
<dbReference type="AlphaFoldDB" id="A0A4R4DU74"/>
<feature type="region of interest" description="Disordered" evidence="1">
    <location>
        <begin position="75"/>
        <end position="130"/>
    </location>
</feature>
<feature type="compositionally biased region" description="Basic and acidic residues" evidence="1">
    <location>
        <begin position="85"/>
        <end position="100"/>
    </location>
</feature>
<gene>
    <name evidence="2" type="ORF">EXY23_09980</name>
</gene>
<dbReference type="RefSeq" id="WP_132287843.1">
    <property type="nucleotide sequence ID" value="NZ_SKBM01000007.1"/>
</dbReference>
<evidence type="ECO:0000313" key="2">
    <source>
        <dbReference type="EMBL" id="TCZ63700.1"/>
    </source>
</evidence>